<keyword evidence="4" id="KW-1185">Reference proteome</keyword>
<dbReference type="EMBL" id="VCJR02000003">
    <property type="protein sequence ID" value="NHK29216.1"/>
    <property type="molecule type" value="Genomic_DNA"/>
</dbReference>
<dbReference type="RefSeq" id="WP_155142018.1">
    <property type="nucleotide sequence ID" value="NZ_BMGZ01000003.1"/>
</dbReference>
<dbReference type="Proteomes" id="UP000621856">
    <property type="component" value="Unassembled WGS sequence"/>
</dbReference>
<evidence type="ECO:0000313" key="2">
    <source>
        <dbReference type="EMBL" id="NHK29216.1"/>
    </source>
</evidence>
<proteinExistence type="predicted"/>
<organism evidence="1 3">
    <name type="scientific">Aquisalinus luteolus</name>
    <dbReference type="NCBI Taxonomy" id="1566827"/>
    <lineage>
        <taxon>Bacteria</taxon>
        <taxon>Pseudomonadati</taxon>
        <taxon>Pseudomonadota</taxon>
        <taxon>Alphaproteobacteria</taxon>
        <taxon>Parvularculales</taxon>
        <taxon>Parvularculaceae</taxon>
        <taxon>Aquisalinus</taxon>
    </lineage>
</organism>
<reference evidence="1" key="3">
    <citation type="submission" date="2020-09" db="EMBL/GenBank/DDBJ databases">
        <authorList>
            <person name="Sun Q."/>
            <person name="Zhou Y."/>
        </authorList>
    </citation>
    <scope>NUCLEOTIDE SEQUENCE</scope>
    <source>
        <strain evidence="1">CGMCC 1.14984</strain>
    </source>
</reference>
<gene>
    <name evidence="2" type="ORF">FF098_014950</name>
    <name evidence="1" type="ORF">GCM10011355_27050</name>
</gene>
<sequence>MERLVSNDAWTQGWIAGMKAAADAIRETADDVDPGPVARAYLEATATSLEKAIDRINEQIARKA</sequence>
<accession>A0A8J3A8K2</accession>
<dbReference type="EMBL" id="BMGZ01000003">
    <property type="protein sequence ID" value="GGH99936.1"/>
    <property type="molecule type" value="Genomic_DNA"/>
</dbReference>
<reference evidence="1" key="1">
    <citation type="journal article" date="2014" name="Int. J. Syst. Evol. Microbiol.">
        <title>Complete genome sequence of Corynebacterium casei LMG S-19264T (=DSM 44701T), isolated from a smear-ripened cheese.</title>
        <authorList>
            <consortium name="US DOE Joint Genome Institute (JGI-PGF)"/>
            <person name="Walter F."/>
            <person name="Albersmeier A."/>
            <person name="Kalinowski J."/>
            <person name="Ruckert C."/>
        </authorList>
    </citation>
    <scope>NUCLEOTIDE SEQUENCE</scope>
    <source>
        <strain evidence="1">CGMCC 1.14984</strain>
    </source>
</reference>
<reference evidence="2 4" key="2">
    <citation type="submission" date="2020-02" db="EMBL/GenBank/DDBJ databases">
        <title>Genome sequence of Parvularcula flava strain NH6-79.</title>
        <authorList>
            <person name="Abdul Karim M.H."/>
            <person name="Lam M.Q."/>
            <person name="Chen S.J."/>
            <person name="Yahya A."/>
            <person name="Shahir S."/>
            <person name="Shamsir M.S."/>
            <person name="Chong C.S."/>
        </authorList>
    </citation>
    <scope>NUCLEOTIDE SEQUENCE [LARGE SCALE GENOMIC DNA]</scope>
    <source>
        <strain evidence="2 4">NH6-79</strain>
    </source>
</reference>
<dbReference type="AlphaFoldDB" id="A0A8J3A8K2"/>
<comment type="caution">
    <text evidence="1">The sequence shown here is derived from an EMBL/GenBank/DDBJ whole genome shotgun (WGS) entry which is preliminary data.</text>
</comment>
<name>A0A8J3A8K2_9PROT</name>
<protein>
    <submittedName>
        <fullName evidence="1">Uncharacterized protein</fullName>
    </submittedName>
</protein>
<dbReference type="Proteomes" id="UP000818603">
    <property type="component" value="Unassembled WGS sequence"/>
</dbReference>
<evidence type="ECO:0000313" key="4">
    <source>
        <dbReference type="Proteomes" id="UP000818603"/>
    </source>
</evidence>
<evidence type="ECO:0000313" key="3">
    <source>
        <dbReference type="Proteomes" id="UP000621856"/>
    </source>
</evidence>
<evidence type="ECO:0000313" key="1">
    <source>
        <dbReference type="EMBL" id="GGH99936.1"/>
    </source>
</evidence>